<keyword evidence="2" id="KW-1185">Reference proteome</keyword>
<name>A0A6A4I2E1_9AGAR</name>
<sequence>MHPVPNELVECILENLYSDKATLRNCALVGRAWAPASQRGIFQHITLKFPRRSKGENADDYLSGNSRLLALFDETPPLASYIRSLELRHFEAESWESMAHVQAVHASTAEVVCRLSRVDELSLWSFDWDTLSPVLRLALTNMLNGPAVTRVSLEFLYINKFAELESFLSHATHLKALRLGTMMRRWDAAFPPVFKYLTYYPSPPLSLRSPGFASSAGSDTSSTPSSAIQLNQLVLQLDDIPFIPSITDWLQQETCPYDISHLRSLGILYRQQDHQRVNLLLQYVGASLRELRLLGLVARQPSNVDVFCLGYTPNLNILMVQVVQNDAWTPVVWIQSLLESFLGYAQISCPLQQLTVKLYVDSLDPLQTPQWDQWGPFDALLEKPQFASLRMVYIMVVARDPTASGVVELLSGKLLYLKRSEKLNVTFALN</sequence>
<dbReference type="AlphaFoldDB" id="A0A6A4I2E1"/>
<accession>A0A6A4I2E1</accession>
<evidence type="ECO:0000313" key="2">
    <source>
        <dbReference type="Proteomes" id="UP000799118"/>
    </source>
</evidence>
<gene>
    <name evidence="1" type="ORF">BT96DRAFT_917364</name>
</gene>
<reference evidence="1" key="1">
    <citation type="journal article" date="2019" name="Environ. Microbiol.">
        <title>Fungal ecological strategies reflected in gene transcription - a case study of two litter decomposers.</title>
        <authorList>
            <person name="Barbi F."/>
            <person name="Kohler A."/>
            <person name="Barry K."/>
            <person name="Baskaran P."/>
            <person name="Daum C."/>
            <person name="Fauchery L."/>
            <person name="Ihrmark K."/>
            <person name="Kuo A."/>
            <person name="LaButti K."/>
            <person name="Lipzen A."/>
            <person name="Morin E."/>
            <person name="Grigoriev I.V."/>
            <person name="Henrissat B."/>
            <person name="Lindahl B."/>
            <person name="Martin F."/>
        </authorList>
    </citation>
    <scope>NUCLEOTIDE SEQUENCE</scope>
    <source>
        <strain evidence="1">JB14</strain>
    </source>
</reference>
<evidence type="ECO:0000313" key="1">
    <source>
        <dbReference type="EMBL" id="KAE9403588.1"/>
    </source>
</evidence>
<organism evidence="1 2">
    <name type="scientific">Gymnopus androsaceus JB14</name>
    <dbReference type="NCBI Taxonomy" id="1447944"/>
    <lineage>
        <taxon>Eukaryota</taxon>
        <taxon>Fungi</taxon>
        <taxon>Dikarya</taxon>
        <taxon>Basidiomycota</taxon>
        <taxon>Agaricomycotina</taxon>
        <taxon>Agaricomycetes</taxon>
        <taxon>Agaricomycetidae</taxon>
        <taxon>Agaricales</taxon>
        <taxon>Marasmiineae</taxon>
        <taxon>Omphalotaceae</taxon>
        <taxon>Gymnopus</taxon>
    </lineage>
</organism>
<protein>
    <recommendedName>
        <fullName evidence="3">F-box domain-containing protein</fullName>
    </recommendedName>
</protein>
<dbReference type="OrthoDB" id="2788229at2759"/>
<dbReference type="EMBL" id="ML769423">
    <property type="protein sequence ID" value="KAE9403588.1"/>
    <property type="molecule type" value="Genomic_DNA"/>
</dbReference>
<evidence type="ECO:0008006" key="3">
    <source>
        <dbReference type="Google" id="ProtNLM"/>
    </source>
</evidence>
<dbReference type="Proteomes" id="UP000799118">
    <property type="component" value="Unassembled WGS sequence"/>
</dbReference>
<proteinExistence type="predicted"/>